<keyword evidence="7" id="KW-0812">Transmembrane</keyword>
<organism evidence="9 10">
    <name type="scientific">Seminavis robusta</name>
    <dbReference type="NCBI Taxonomy" id="568900"/>
    <lineage>
        <taxon>Eukaryota</taxon>
        <taxon>Sar</taxon>
        <taxon>Stramenopiles</taxon>
        <taxon>Ochrophyta</taxon>
        <taxon>Bacillariophyta</taxon>
        <taxon>Bacillariophyceae</taxon>
        <taxon>Bacillariophycidae</taxon>
        <taxon>Naviculales</taxon>
        <taxon>Naviculaceae</taxon>
        <taxon>Seminavis</taxon>
    </lineage>
</organism>
<evidence type="ECO:0000256" key="5">
    <source>
        <dbReference type="ARBA" id="ARBA00023004"/>
    </source>
</evidence>
<dbReference type="InterPro" id="IPR006620">
    <property type="entry name" value="Pro_4_hyd_alph"/>
</dbReference>
<comment type="caution">
    <text evidence="9">The sequence shown here is derived from an EMBL/GenBank/DDBJ whole genome shotgun (WGS) entry which is preliminary data.</text>
</comment>
<dbReference type="OrthoDB" id="69177at2759"/>
<accession>A0A9N8HCF0</accession>
<feature type="compositionally biased region" description="Polar residues" evidence="6">
    <location>
        <begin position="64"/>
        <end position="73"/>
    </location>
</feature>
<feature type="transmembrane region" description="Helical" evidence="7">
    <location>
        <begin position="126"/>
        <end position="144"/>
    </location>
</feature>
<dbReference type="GO" id="GO:0031418">
    <property type="term" value="F:L-ascorbic acid binding"/>
    <property type="evidence" value="ECO:0007669"/>
    <property type="project" value="InterPro"/>
</dbReference>
<feature type="domain" description="Fe2OG dioxygenase" evidence="8">
    <location>
        <begin position="279"/>
        <end position="379"/>
    </location>
</feature>
<evidence type="ECO:0000256" key="4">
    <source>
        <dbReference type="ARBA" id="ARBA00023002"/>
    </source>
</evidence>
<name>A0A9N8HCF0_9STRA</name>
<protein>
    <submittedName>
        <fullName evidence="9">Procollagen-lysine 2-oxoglutarate 5-dioxygenase</fullName>
    </submittedName>
</protein>
<sequence>MSFQDFGGEAWLQVALPDFGSEIQTVTLLLIGNTIFWVFFLPVLTGILDYEEEEANNDKLKDGQGTTSSTNGKQQEKKAKTRTRRPSRDKAANGAAKISTTTDGDNHLNGKKKPKVADEVPPTTTAAHSVTGLLIGTMAIFLLWSPYNYYTSRRVFMAPLFTREECQHVIQMAHNAAQKNYDRTLEADQAREFADTIYDNDDDSDDDNDDYEEFQKDKILQLEPRGWQKTRHASYPTTDLNLVTDPFTGQDRAWLGQRFHARLAPLLSRIFGIPPRSIRANDMFVVRYDAPPDDNDDETVHRAYLANHTDDSDISFNILLNDEFEGGGTRFWDRLHQQPFALVQPTEPGTVLTHSALINHEGATVTKGTRMILVGFLSVDKVDPFHPDQSTGLSFWASWGSGSWLTTKFKQAHMIRKRGSSVPSPERGNQQKQWTNSVYVRRLILDLIGFFQVMGDAFGTHAVEDLVLRKDTQPFLETLDRAAEQQPLDVEKQAVWWYGQGLHLDVDGSIATEWKARKENKQAFEEL</sequence>
<dbReference type="InterPro" id="IPR005123">
    <property type="entry name" value="Oxoglu/Fe-dep_dioxygenase_dom"/>
</dbReference>
<dbReference type="EMBL" id="CAICTM010000298">
    <property type="protein sequence ID" value="CAB9507265.1"/>
    <property type="molecule type" value="Genomic_DNA"/>
</dbReference>
<keyword evidence="7" id="KW-1133">Transmembrane helix</keyword>
<keyword evidence="3" id="KW-0223">Dioxygenase</keyword>
<reference evidence="9" key="1">
    <citation type="submission" date="2020-06" db="EMBL/GenBank/DDBJ databases">
        <authorList>
            <consortium name="Plant Systems Biology data submission"/>
        </authorList>
    </citation>
    <scope>NUCLEOTIDE SEQUENCE</scope>
    <source>
        <strain evidence="9">D6</strain>
    </source>
</reference>
<evidence type="ECO:0000256" key="3">
    <source>
        <dbReference type="ARBA" id="ARBA00022964"/>
    </source>
</evidence>
<gene>
    <name evidence="9" type="ORF">SEMRO_299_G111420.1</name>
</gene>
<keyword evidence="7" id="KW-0472">Membrane</keyword>
<evidence type="ECO:0000256" key="6">
    <source>
        <dbReference type="SAM" id="MobiDB-lite"/>
    </source>
</evidence>
<evidence type="ECO:0000256" key="1">
    <source>
        <dbReference type="ARBA" id="ARBA00001961"/>
    </source>
</evidence>
<evidence type="ECO:0000256" key="2">
    <source>
        <dbReference type="ARBA" id="ARBA00022723"/>
    </source>
</evidence>
<comment type="cofactor">
    <cofactor evidence="1">
        <name>L-ascorbate</name>
        <dbReference type="ChEBI" id="CHEBI:38290"/>
    </cofactor>
</comment>
<dbReference type="GO" id="GO:0005506">
    <property type="term" value="F:iron ion binding"/>
    <property type="evidence" value="ECO:0007669"/>
    <property type="project" value="InterPro"/>
</dbReference>
<evidence type="ECO:0000256" key="7">
    <source>
        <dbReference type="SAM" id="Phobius"/>
    </source>
</evidence>
<dbReference type="SMART" id="SM00702">
    <property type="entry name" value="P4Hc"/>
    <property type="match status" value="1"/>
</dbReference>
<dbReference type="PROSITE" id="PS51471">
    <property type="entry name" value="FE2OG_OXY"/>
    <property type="match status" value="1"/>
</dbReference>
<keyword evidence="4" id="KW-0560">Oxidoreductase</keyword>
<dbReference type="Proteomes" id="UP001153069">
    <property type="component" value="Unassembled WGS sequence"/>
</dbReference>
<dbReference type="AlphaFoldDB" id="A0A9N8HCF0"/>
<keyword evidence="2" id="KW-0479">Metal-binding</keyword>
<keyword evidence="10" id="KW-1185">Reference proteome</keyword>
<dbReference type="GO" id="GO:0051213">
    <property type="term" value="F:dioxygenase activity"/>
    <property type="evidence" value="ECO:0007669"/>
    <property type="project" value="UniProtKB-KW"/>
</dbReference>
<dbReference type="GO" id="GO:0016705">
    <property type="term" value="F:oxidoreductase activity, acting on paired donors, with incorporation or reduction of molecular oxygen"/>
    <property type="evidence" value="ECO:0007669"/>
    <property type="project" value="InterPro"/>
</dbReference>
<feature type="transmembrane region" description="Helical" evidence="7">
    <location>
        <begin position="26"/>
        <end position="48"/>
    </location>
</feature>
<dbReference type="Gene3D" id="2.60.120.620">
    <property type="entry name" value="q2cbj1_9rhob like domain"/>
    <property type="match status" value="1"/>
</dbReference>
<evidence type="ECO:0000313" key="10">
    <source>
        <dbReference type="Proteomes" id="UP001153069"/>
    </source>
</evidence>
<evidence type="ECO:0000259" key="8">
    <source>
        <dbReference type="PROSITE" id="PS51471"/>
    </source>
</evidence>
<evidence type="ECO:0000313" key="9">
    <source>
        <dbReference type="EMBL" id="CAB9507265.1"/>
    </source>
</evidence>
<feature type="region of interest" description="Disordered" evidence="6">
    <location>
        <begin position="56"/>
        <end position="123"/>
    </location>
</feature>
<proteinExistence type="predicted"/>
<keyword evidence="5" id="KW-0408">Iron</keyword>